<dbReference type="InterPro" id="IPR000571">
    <property type="entry name" value="Znf_CCCH"/>
</dbReference>
<dbReference type="InterPro" id="IPR003954">
    <property type="entry name" value="RRM_euk-type"/>
</dbReference>
<dbReference type="Pfam" id="PF00076">
    <property type="entry name" value="RRM_1"/>
    <property type="match status" value="1"/>
</dbReference>
<keyword evidence="7" id="KW-0805">Transcription regulation</keyword>
<dbReference type="GO" id="GO:0061630">
    <property type="term" value="F:ubiquitin protein ligase activity"/>
    <property type="evidence" value="ECO:0007669"/>
    <property type="project" value="UniProtKB-ARBA"/>
</dbReference>
<evidence type="ECO:0000256" key="7">
    <source>
        <dbReference type="ARBA" id="ARBA00023015"/>
    </source>
</evidence>
<dbReference type="Pfam" id="PF14570">
    <property type="entry name" value="zf-RING_4"/>
    <property type="match status" value="1"/>
</dbReference>
<feature type="compositionally biased region" description="Basic and acidic residues" evidence="13">
    <location>
        <begin position="799"/>
        <end position="823"/>
    </location>
</feature>
<dbReference type="GO" id="GO:0008270">
    <property type="term" value="F:zinc ion binding"/>
    <property type="evidence" value="ECO:0007669"/>
    <property type="project" value="UniProtKB-KW"/>
</dbReference>
<feature type="domain" description="C3H1-type" evidence="15">
    <location>
        <begin position="202"/>
        <end position="229"/>
    </location>
</feature>
<feature type="compositionally biased region" description="Polar residues" evidence="13">
    <location>
        <begin position="573"/>
        <end position="585"/>
    </location>
</feature>
<dbReference type="FunFam" id="3.30.70.330:FF:000257">
    <property type="entry name" value="CCR4-NOT core complex subunit Not4"/>
    <property type="match status" value="1"/>
</dbReference>
<feature type="coiled-coil region" evidence="12">
    <location>
        <begin position="1464"/>
        <end position="1498"/>
    </location>
</feature>
<feature type="compositionally biased region" description="Basic and acidic residues" evidence="13">
    <location>
        <begin position="1044"/>
        <end position="1059"/>
    </location>
</feature>
<reference evidence="16 17" key="1">
    <citation type="submission" date="2015-01" db="EMBL/GenBank/DDBJ databases">
        <title>The Genome Sequence of Capronia semiimmersa CBS27337.</title>
        <authorList>
            <consortium name="The Broad Institute Genomics Platform"/>
            <person name="Cuomo C."/>
            <person name="de Hoog S."/>
            <person name="Gorbushina A."/>
            <person name="Stielow B."/>
            <person name="Teixiera M."/>
            <person name="Abouelleil A."/>
            <person name="Chapman S.B."/>
            <person name="Priest M."/>
            <person name="Young S.K."/>
            <person name="Wortman J."/>
            <person name="Nusbaum C."/>
            <person name="Birren B."/>
        </authorList>
    </citation>
    <scope>NUCLEOTIDE SEQUENCE [LARGE SCALE GENOMIC DNA]</scope>
    <source>
        <strain evidence="16 17">CBS 27337</strain>
    </source>
</reference>
<keyword evidence="2" id="KW-0678">Repressor</keyword>
<evidence type="ECO:0000256" key="10">
    <source>
        <dbReference type="ARBA" id="ARBA00023242"/>
    </source>
</evidence>
<dbReference type="InterPro" id="IPR034261">
    <property type="entry name" value="CNOT4_RRM"/>
</dbReference>
<evidence type="ECO:0000256" key="9">
    <source>
        <dbReference type="ARBA" id="ARBA00023163"/>
    </source>
</evidence>
<dbReference type="GO" id="GO:0005634">
    <property type="term" value="C:nucleus"/>
    <property type="evidence" value="ECO:0007669"/>
    <property type="project" value="UniProtKB-SubCell"/>
</dbReference>
<accession>A0A0D2CDB0</accession>
<evidence type="ECO:0000256" key="11">
    <source>
        <dbReference type="PROSITE-ProRule" id="PRU00723"/>
    </source>
</evidence>
<dbReference type="InterPro" id="IPR039515">
    <property type="entry name" value="NOT4_mRING-HC-C4C4"/>
</dbReference>
<feature type="compositionally biased region" description="Polar residues" evidence="13">
    <location>
        <begin position="886"/>
        <end position="897"/>
    </location>
</feature>
<evidence type="ECO:0000256" key="4">
    <source>
        <dbReference type="ARBA" id="ARBA00022771"/>
    </source>
</evidence>
<evidence type="ECO:0000256" key="8">
    <source>
        <dbReference type="ARBA" id="ARBA00023054"/>
    </source>
</evidence>
<feature type="compositionally biased region" description="Pro residues" evidence="13">
    <location>
        <begin position="663"/>
        <end position="673"/>
    </location>
</feature>
<dbReference type="GO" id="GO:0010557">
    <property type="term" value="P:positive regulation of macromolecule biosynthetic process"/>
    <property type="evidence" value="ECO:0007669"/>
    <property type="project" value="UniProtKB-ARBA"/>
</dbReference>
<keyword evidence="10" id="KW-0539">Nucleus</keyword>
<feature type="compositionally biased region" description="Basic and acidic residues" evidence="13">
    <location>
        <begin position="980"/>
        <end position="1001"/>
    </location>
</feature>
<dbReference type="GO" id="GO:0016567">
    <property type="term" value="P:protein ubiquitination"/>
    <property type="evidence" value="ECO:0007669"/>
    <property type="project" value="TreeGrafter"/>
</dbReference>
<keyword evidence="5 11" id="KW-0862">Zinc</keyword>
<dbReference type="Gene3D" id="3.30.70.330">
    <property type="match status" value="1"/>
</dbReference>
<feature type="compositionally biased region" description="Basic and acidic residues" evidence="13">
    <location>
        <begin position="756"/>
        <end position="771"/>
    </location>
</feature>
<dbReference type="SMART" id="SM00361">
    <property type="entry name" value="RRM_1"/>
    <property type="match status" value="1"/>
</dbReference>
<dbReference type="InterPro" id="IPR035979">
    <property type="entry name" value="RBD_domain_sf"/>
</dbReference>
<dbReference type="GO" id="GO:0030015">
    <property type="term" value="C:CCR4-NOT core complex"/>
    <property type="evidence" value="ECO:0007669"/>
    <property type="project" value="UniProtKB-ARBA"/>
</dbReference>
<evidence type="ECO:0000313" key="17">
    <source>
        <dbReference type="Proteomes" id="UP000054266"/>
    </source>
</evidence>
<feature type="domain" description="RING-type" evidence="14">
    <location>
        <begin position="16"/>
        <end position="60"/>
    </location>
</feature>
<feature type="zinc finger region" description="C3H1-type" evidence="11">
    <location>
        <begin position="202"/>
        <end position="229"/>
    </location>
</feature>
<dbReference type="GO" id="GO:0000956">
    <property type="term" value="P:nuclear-transcribed mRNA catabolic process"/>
    <property type="evidence" value="ECO:0007669"/>
    <property type="project" value="UniProtKB-ARBA"/>
</dbReference>
<dbReference type="PANTHER" id="PTHR12603:SF0">
    <property type="entry name" value="CCR4-NOT TRANSCRIPTION COMPLEX SUBUNIT 4"/>
    <property type="match status" value="1"/>
</dbReference>
<feature type="compositionally biased region" description="Low complexity" evidence="13">
    <location>
        <begin position="353"/>
        <end position="362"/>
    </location>
</feature>
<feature type="compositionally biased region" description="Acidic residues" evidence="13">
    <location>
        <begin position="1325"/>
        <end position="1343"/>
    </location>
</feature>
<feature type="compositionally biased region" description="Low complexity" evidence="13">
    <location>
        <begin position="1006"/>
        <end position="1022"/>
    </location>
</feature>
<dbReference type="Gene3D" id="3.30.40.10">
    <property type="entry name" value="Zinc/RING finger domain, C3HC4 (zinc finger)"/>
    <property type="match status" value="1"/>
</dbReference>
<dbReference type="STRING" id="5601.A0A0D2CDB0"/>
<feature type="compositionally biased region" description="Basic and acidic residues" evidence="13">
    <location>
        <begin position="1104"/>
        <end position="1117"/>
    </location>
</feature>
<dbReference type="CDD" id="cd12438">
    <property type="entry name" value="RRM_CNOT4"/>
    <property type="match status" value="1"/>
</dbReference>
<keyword evidence="4 11" id="KW-0863">Zinc-finger</keyword>
<keyword evidence="6" id="KW-0694">RNA-binding</keyword>
<feature type="region of interest" description="Disordered" evidence="13">
    <location>
        <begin position="553"/>
        <end position="613"/>
    </location>
</feature>
<evidence type="ECO:0000256" key="13">
    <source>
        <dbReference type="SAM" id="MobiDB-lite"/>
    </source>
</evidence>
<dbReference type="PROSITE" id="PS50103">
    <property type="entry name" value="ZF_C3H1"/>
    <property type="match status" value="1"/>
</dbReference>
<dbReference type="InterPro" id="IPR013083">
    <property type="entry name" value="Znf_RING/FYVE/PHD"/>
</dbReference>
<dbReference type="FunFam" id="3.30.40.10:FF:000006">
    <property type="entry name" value="CCR4-NOT transcription complex subunit 4"/>
    <property type="match status" value="1"/>
</dbReference>
<feature type="compositionally biased region" description="Polar residues" evidence="13">
    <location>
        <begin position="554"/>
        <end position="565"/>
    </location>
</feature>
<dbReference type="Proteomes" id="UP000054266">
    <property type="component" value="Unassembled WGS sequence"/>
</dbReference>
<sequence length="1517" mass="163525">MSRSQDTVIDDDEETCPLCIEEFDLSDKNFRPCPCGYQICQFCFNSLKTTYEKSTCPNCRRPYDEKTIQYKIPTAEEFKLDQLNKNKKQAAAKRKETEKREVETSSRRNLAGVRVKQQNLVYVIGLIPSIKDEQSLLQTLRGPEYFGQYGEIEKIVVSKAKPGATNQGIGVYVTFARKEDAALCINSVDGSVNSDRVLRAQFGTTKYCSAYLRGETCTNRNCSFLHETGEDGQHTSLQNEPHGARIAARPAGSAPAAQVNPPPRPLSAAQGSTSHSMARQGSTENEDGRKNSQDGSALPSTASWATANANIVRTRRTSQSNSRATPSPQATHASLAAKKSEDPRPRESPITEASASTAPAKTAPKHEQTASKPKPKLVDPAQQIFDDAKRIVSRAYQFSYDDSCLSPDVRAAVDDMPCFVDPYGGAKRRAMREKEEAEQAKLEAEARTKLEAQATLAAEETLDEDNVVAGSLALGGEPEDDHPRSSSARGAIGRPPQPLNDHLSTLNTRSLTPQQRQQLALLNASNIQQAPGLGQSNTQNTAFEMSDFDRRAPQYSQAQYEQISNHQRHGSRYFNNDTKAGTSNRFQGQQQGFYSSGAQGPPPGLPTAGTPPVSGGGMFAHGQNFTNPGFGASKDINVEVYPRNRSGTNQGHDMAKLDVKDFPPLPVTTPVPPLHSRVSSLQSYQSSGLRSSTPKIPPGFEHTHAHPPPQRQESPAQPARTVAQRSTSTSSAPITPAVPVLAIGPRTSTPQPKAPEILKEESKEIKREEKPVQQAVKPKHQVSEVSLGSPRQKSTRQKVRVETEKKNDTPAEPARGKGADGDLKNAPADKPGKTESPSVPASSASTSLPPLATGALPPYKSAAETPFLESSAVGTPATMSRPGTPGATTPSEPSRASTRPRVLRVTTGMASRVTEQTPASATTERSSILPLSAARKGSRRPSLSSAQHSRPSTPAMSERPSHDASRASSPPPSIVGSAPERTKTKAQLKKERRDKARKTTEVAEAPSVASTPVVEEVAPVVARQKKQKRQRLESSAVASADEIASPKKITDARPADATDKQATTGSDPESKSELGQVLTTASPSKATGNVHSQPSARSTPVPEIAKEDRPLKHEESKPAYTVRDLLNDAAEAAGANADPSATHVALQNLLQEHVSSMPKIISSLLQSGDLTKDHPWLNPPSFNSAAYKLPPDSRRGQEYLDGNAYSANDAFGYIYLPMKEKQALKDGNAVSVADAGDRKDDLLKRCLVTPNGWVLRHLSADESEKVLELEERRQMYVEEFGDVGTMAGLGVLESDDFTNLGGGMDKLARHGEHHGVVWIVGEDGQMDEDDDEFEPFDDEDGEVDGAIGVSDDEGEEEGFEEDIDEDVFQADDHLEMPGAWDHPPRNAHPPSRVASGGRINSLPGLGPHSRTNALRLPPRGPTAPDPASQPLDPEGTAPAPATTEPATTMRGVPSGSTNIRLLENDALQKRMQESQKALEAARKEMEKLEKMANKKAKDISRWREGIVGALASAGVKG</sequence>
<feature type="compositionally biased region" description="Low complexity" evidence="13">
    <location>
        <begin position="1433"/>
        <end position="1448"/>
    </location>
</feature>
<feature type="compositionally biased region" description="Low complexity" evidence="13">
    <location>
        <begin position="244"/>
        <end position="257"/>
    </location>
</feature>
<feature type="region of interest" description="Disordered" evidence="13">
    <location>
        <begin position="231"/>
        <end position="378"/>
    </location>
</feature>
<keyword evidence="17" id="KW-1185">Reference proteome</keyword>
<feature type="compositionally biased region" description="Polar residues" evidence="13">
    <location>
        <begin position="913"/>
        <end position="926"/>
    </location>
</feature>
<dbReference type="InterPro" id="IPR012677">
    <property type="entry name" value="Nucleotide-bd_a/b_plait_sf"/>
</dbReference>
<evidence type="ECO:0000256" key="12">
    <source>
        <dbReference type="SAM" id="Coils"/>
    </source>
</evidence>
<evidence type="ECO:0008006" key="18">
    <source>
        <dbReference type="Google" id="ProtNLM"/>
    </source>
</evidence>
<keyword evidence="9" id="KW-0804">Transcription</keyword>
<evidence type="ECO:0000256" key="5">
    <source>
        <dbReference type="ARBA" id="ARBA00022833"/>
    </source>
</evidence>
<feature type="compositionally biased region" description="Basic and acidic residues" evidence="13">
    <location>
        <begin position="338"/>
        <end position="349"/>
    </location>
</feature>
<feature type="compositionally biased region" description="Polar residues" evidence="13">
    <location>
        <begin position="293"/>
        <end position="332"/>
    </location>
</feature>
<feature type="compositionally biased region" description="Polar residues" evidence="13">
    <location>
        <begin position="269"/>
        <end position="283"/>
    </location>
</feature>
<evidence type="ECO:0000256" key="6">
    <source>
        <dbReference type="ARBA" id="ARBA00022884"/>
    </source>
</evidence>
<feature type="coiled-coil region" evidence="12">
    <location>
        <begin position="423"/>
        <end position="452"/>
    </location>
</feature>
<evidence type="ECO:0000256" key="3">
    <source>
        <dbReference type="ARBA" id="ARBA00022723"/>
    </source>
</evidence>
<feature type="region of interest" description="Disordered" evidence="13">
    <location>
        <begin position="472"/>
        <end position="505"/>
    </location>
</feature>
<feature type="compositionally biased region" description="Low complexity" evidence="13">
    <location>
        <begin position="674"/>
        <end position="692"/>
    </location>
</feature>
<keyword evidence="8 12" id="KW-0175">Coiled coil</keyword>
<dbReference type="InterPro" id="IPR001841">
    <property type="entry name" value="Znf_RING"/>
</dbReference>
<dbReference type="InterPro" id="IPR039780">
    <property type="entry name" value="Mot2"/>
</dbReference>
<dbReference type="PROSITE" id="PS50089">
    <property type="entry name" value="ZF_RING_2"/>
    <property type="match status" value="1"/>
</dbReference>
<dbReference type="SUPFAM" id="SSF54928">
    <property type="entry name" value="RNA-binding domain, RBD"/>
    <property type="match status" value="1"/>
</dbReference>
<dbReference type="GO" id="GO:0051254">
    <property type="term" value="P:positive regulation of RNA metabolic process"/>
    <property type="evidence" value="ECO:0007669"/>
    <property type="project" value="UniProtKB-ARBA"/>
</dbReference>
<organism evidence="16 17">
    <name type="scientific">Phialophora macrospora</name>
    <dbReference type="NCBI Taxonomy" id="1851006"/>
    <lineage>
        <taxon>Eukaryota</taxon>
        <taxon>Fungi</taxon>
        <taxon>Dikarya</taxon>
        <taxon>Ascomycota</taxon>
        <taxon>Pezizomycotina</taxon>
        <taxon>Eurotiomycetes</taxon>
        <taxon>Chaetothyriomycetidae</taxon>
        <taxon>Chaetothyriales</taxon>
        <taxon>Herpotrichiellaceae</taxon>
        <taxon>Phialophora</taxon>
    </lineage>
</organism>
<dbReference type="HOGENOM" id="CLU_001793_0_0_1"/>
<dbReference type="EMBL" id="KN846962">
    <property type="protein sequence ID" value="KIW63026.1"/>
    <property type="molecule type" value="Genomic_DNA"/>
</dbReference>
<feature type="region of interest" description="Disordered" evidence="13">
    <location>
        <begin position="644"/>
        <end position="1118"/>
    </location>
</feature>
<evidence type="ECO:0000256" key="1">
    <source>
        <dbReference type="ARBA" id="ARBA00004123"/>
    </source>
</evidence>
<gene>
    <name evidence="16" type="ORF">PV04_09907</name>
</gene>
<evidence type="ECO:0000259" key="15">
    <source>
        <dbReference type="PROSITE" id="PS50103"/>
    </source>
</evidence>
<evidence type="ECO:0000313" key="16">
    <source>
        <dbReference type="EMBL" id="KIW63026.1"/>
    </source>
</evidence>
<dbReference type="CDD" id="cd16618">
    <property type="entry name" value="mRING-HC-C4C4_CNOT4"/>
    <property type="match status" value="1"/>
</dbReference>
<feature type="compositionally biased region" description="Low complexity" evidence="13">
    <location>
        <begin position="586"/>
        <end position="599"/>
    </location>
</feature>
<dbReference type="GO" id="GO:0003723">
    <property type="term" value="F:RNA binding"/>
    <property type="evidence" value="ECO:0007669"/>
    <property type="project" value="UniProtKB-KW"/>
</dbReference>
<evidence type="ECO:0000259" key="14">
    <source>
        <dbReference type="PROSITE" id="PS50089"/>
    </source>
</evidence>
<name>A0A0D2CDB0_9EURO</name>
<dbReference type="InterPro" id="IPR000504">
    <property type="entry name" value="RRM_dom"/>
</dbReference>
<feature type="compositionally biased region" description="Polar residues" evidence="13">
    <location>
        <begin position="1077"/>
        <end position="1098"/>
    </location>
</feature>
<keyword evidence="3 11" id="KW-0479">Metal-binding</keyword>
<proteinExistence type="predicted"/>
<feature type="region of interest" description="Disordered" evidence="13">
    <location>
        <begin position="1375"/>
        <end position="1458"/>
    </location>
</feature>
<feature type="region of interest" description="Disordered" evidence="13">
    <location>
        <begin position="1325"/>
        <end position="1360"/>
    </location>
</feature>
<comment type="subcellular location">
    <subcellularLocation>
        <location evidence="1">Nucleus</location>
    </subcellularLocation>
</comment>
<dbReference type="PANTHER" id="PTHR12603">
    <property type="entry name" value="CCR4-NOT TRANSCRIPTION COMPLEX RELATED"/>
    <property type="match status" value="1"/>
</dbReference>
<dbReference type="SUPFAM" id="SSF57850">
    <property type="entry name" value="RING/U-box"/>
    <property type="match status" value="1"/>
</dbReference>
<feature type="compositionally biased region" description="Low complexity" evidence="13">
    <location>
        <begin position="836"/>
        <end position="853"/>
    </location>
</feature>
<feature type="compositionally biased region" description="Polar residues" evidence="13">
    <location>
        <begin position="941"/>
        <end position="955"/>
    </location>
</feature>
<feature type="compositionally biased region" description="Acidic residues" evidence="13">
    <location>
        <begin position="1350"/>
        <end position="1360"/>
    </location>
</feature>
<evidence type="ECO:0000256" key="2">
    <source>
        <dbReference type="ARBA" id="ARBA00022491"/>
    </source>
</evidence>
<feature type="compositionally biased region" description="Polar residues" evidence="13">
    <location>
        <begin position="783"/>
        <end position="792"/>
    </location>
</feature>
<protein>
    <recommendedName>
        <fullName evidence="18">RING-type domain-containing protein</fullName>
    </recommendedName>
</protein>